<dbReference type="GO" id="GO:0006644">
    <property type="term" value="P:phospholipid metabolic process"/>
    <property type="evidence" value="ECO:0007669"/>
    <property type="project" value="InterPro"/>
</dbReference>
<protein>
    <recommendedName>
        <fullName evidence="2">Phospholipase A2-like domain-containing protein</fullName>
    </recommendedName>
</protein>
<accession>A0AAV8VEP1</accession>
<sequence length="325" mass="35348">MLIVEGDGCHRPRQVKRGGSGIINTLINKLPFELHIPGGYQFCGPGTKVEKRVAAGQQGINPLDAACRKHDIAYLNNSENLAERHKADYELEQRAWERVKSKNASVGEKAAAWLVTNIMKAKRRLGMGLGEKKRRRSANKSGAKRVRTGKGMRRMNGKNRSGVKTPSLKRNKKIAFGSGIVFHVRQALKKAKSEIARSPHKAAEIALLAARKSLKDAGGKRKIRMPRVIPIPKVGGILPLLPIFAGLSALGTVAGGVAGVSKAVNDARVAREQMSEAQRHNKAMEAIALKNNNKSGSGLYLKPHRQGVGLYLKPPLPPPRSSKNF</sequence>
<dbReference type="EMBL" id="JANEYG010000119">
    <property type="protein sequence ID" value="KAJ8912618.1"/>
    <property type="molecule type" value="Genomic_DNA"/>
</dbReference>
<organism evidence="3 4">
    <name type="scientific">Exocentrus adspersus</name>
    <dbReference type="NCBI Taxonomy" id="1586481"/>
    <lineage>
        <taxon>Eukaryota</taxon>
        <taxon>Metazoa</taxon>
        <taxon>Ecdysozoa</taxon>
        <taxon>Arthropoda</taxon>
        <taxon>Hexapoda</taxon>
        <taxon>Insecta</taxon>
        <taxon>Pterygota</taxon>
        <taxon>Neoptera</taxon>
        <taxon>Endopterygota</taxon>
        <taxon>Coleoptera</taxon>
        <taxon>Polyphaga</taxon>
        <taxon>Cucujiformia</taxon>
        <taxon>Chrysomeloidea</taxon>
        <taxon>Cerambycidae</taxon>
        <taxon>Lamiinae</taxon>
        <taxon>Acanthocinini</taxon>
        <taxon>Exocentrus</taxon>
    </lineage>
</organism>
<feature type="domain" description="Phospholipase A2-like" evidence="2">
    <location>
        <begin position="34"/>
        <end position="93"/>
    </location>
</feature>
<dbReference type="GO" id="GO:0005198">
    <property type="term" value="F:structural molecule activity"/>
    <property type="evidence" value="ECO:0007669"/>
    <property type="project" value="InterPro"/>
</dbReference>
<evidence type="ECO:0000259" key="2">
    <source>
        <dbReference type="Pfam" id="PF08398"/>
    </source>
</evidence>
<dbReference type="InterPro" id="IPR036444">
    <property type="entry name" value="PLipase_A2_dom_sf"/>
</dbReference>
<dbReference type="Pfam" id="PF08398">
    <property type="entry name" value="Phospholip_A2_4"/>
    <property type="match status" value="1"/>
</dbReference>
<name>A0AAV8VEP1_9CUCU</name>
<keyword evidence="4" id="KW-1185">Reference proteome</keyword>
<evidence type="ECO:0000313" key="3">
    <source>
        <dbReference type="EMBL" id="KAJ8912618.1"/>
    </source>
</evidence>
<evidence type="ECO:0000256" key="1">
    <source>
        <dbReference type="SAM" id="MobiDB-lite"/>
    </source>
</evidence>
<dbReference type="GO" id="GO:0004623">
    <property type="term" value="F:phospholipase A2 activity"/>
    <property type="evidence" value="ECO:0007669"/>
    <property type="project" value="InterPro"/>
</dbReference>
<dbReference type="InterPro" id="IPR013607">
    <property type="entry name" value="Phospholipase_A2-like"/>
</dbReference>
<comment type="caution">
    <text evidence="3">The sequence shown here is derived from an EMBL/GenBank/DDBJ whole genome shotgun (WGS) entry which is preliminary data.</text>
</comment>
<feature type="region of interest" description="Disordered" evidence="1">
    <location>
        <begin position="129"/>
        <end position="165"/>
    </location>
</feature>
<dbReference type="Proteomes" id="UP001159042">
    <property type="component" value="Unassembled WGS sequence"/>
</dbReference>
<dbReference type="GO" id="GO:0050482">
    <property type="term" value="P:arachidonate secretion"/>
    <property type="evidence" value="ECO:0007669"/>
    <property type="project" value="InterPro"/>
</dbReference>
<gene>
    <name evidence="3" type="ORF">NQ315_000487</name>
</gene>
<dbReference type="Gene3D" id="1.20.90.10">
    <property type="entry name" value="Phospholipase A2 domain"/>
    <property type="match status" value="1"/>
</dbReference>
<reference evidence="3 4" key="1">
    <citation type="journal article" date="2023" name="Insect Mol. Biol.">
        <title>Genome sequencing provides insights into the evolution of gene families encoding plant cell wall-degrading enzymes in longhorned beetles.</title>
        <authorList>
            <person name="Shin N.R."/>
            <person name="Okamura Y."/>
            <person name="Kirsch R."/>
            <person name="Pauchet Y."/>
        </authorList>
    </citation>
    <scope>NUCLEOTIDE SEQUENCE [LARGE SCALE GENOMIC DNA]</scope>
    <source>
        <strain evidence="3">EAD_L_NR</strain>
    </source>
</reference>
<dbReference type="AlphaFoldDB" id="A0AAV8VEP1"/>
<proteinExistence type="predicted"/>
<evidence type="ECO:0000313" key="4">
    <source>
        <dbReference type="Proteomes" id="UP001159042"/>
    </source>
</evidence>
<feature type="compositionally biased region" description="Basic residues" evidence="1">
    <location>
        <begin position="132"/>
        <end position="157"/>
    </location>
</feature>